<dbReference type="Pfam" id="PF01344">
    <property type="entry name" value="Kelch_1"/>
    <property type="match status" value="1"/>
</dbReference>
<feature type="region of interest" description="Disordered" evidence="1">
    <location>
        <begin position="707"/>
        <end position="737"/>
    </location>
</feature>
<evidence type="ECO:0000313" key="4">
    <source>
        <dbReference type="Proteomes" id="UP000003688"/>
    </source>
</evidence>
<dbReference type="PROSITE" id="PS51352">
    <property type="entry name" value="THIOREDOXIN_2"/>
    <property type="match status" value="1"/>
</dbReference>
<dbReference type="SUPFAM" id="SSF48056">
    <property type="entry name" value="Di-copper centre-containing domain"/>
    <property type="match status" value="1"/>
</dbReference>
<dbReference type="Pfam" id="PF00264">
    <property type="entry name" value="Tyrosinase"/>
    <property type="match status" value="2"/>
</dbReference>
<dbReference type="InterPro" id="IPR036249">
    <property type="entry name" value="Thioredoxin-like_sf"/>
</dbReference>
<dbReference type="PROSITE" id="PS00498">
    <property type="entry name" value="TYROSINASE_2"/>
    <property type="match status" value="1"/>
</dbReference>
<accession>B9XQZ3</accession>
<evidence type="ECO:0000259" key="2">
    <source>
        <dbReference type="PROSITE" id="PS51352"/>
    </source>
</evidence>
<evidence type="ECO:0000313" key="3">
    <source>
        <dbReference type="EMBL" id="EEF57770.1"/>
    </source>
</evidence>
<dbReference type="SUPFAM" id="SSF117281">
    <property type="entry name" value="Kelch motif"/>
    <property type="match status" value="1"/>
</dbReference>
<gene>
    <name evidence="3" type="ORF">Cflav_PD0652</name>
</gene>
<dbReference type="SUPFAM" id="SSF52833">
    <property type="entry name" value="Thioredoxin-like"/>
    <property type="match status" value="1"/>
</dbReference>
<dbReference type="InterPro" id="IPR002227">
    <property type="entry name" value="Tyrosinase_Cu-bd"/>
</dbReference>
<dbReference type="AlphaFoldDB" id="B9XQZ3"/>
<sequence precursor="true">MKARTLEIQMNKRASWSVAILAAIIASLIFTTSGLAQMPPSPWKKGAPFPEPDEEYYGVACNGKMYVMSGWGDGKARGVNYEYDADGDKWTKKTSMPLRAHHPALAAYNGKIYVFGGFVAPEKSPMPIGAAWQPIDNVWEYDPAVDSWKELAPLPGKRGAAVAVEVRGKIYVIGGATTVEGSKTPFFTFMGPCNVLAANDAYDPATDKWESRKPMAVPRNHTFAAAINNKIYVIGGRTGHAFIMSASNTDAVEEYDPANDVWSAPKERMPTARSGGASGTDGRLIYVAGGEVTTRALVGAFRAIEAYDPAINSWMTLPPMPMPRHGVAGAVIGNRFYLASGMIQSAGALVMQDPKLEVHTSSTDILEIPGGKSEAATGRSEAATGKSDAATGKSETETGKSEGRAASDQGQTKVRIRYDIKSPEGQKMLQKYARAVMLMRKLPQSDTHSWQWWWNTHWMKGYPVVMWEESMKVKTDAIASLPSSVQSLAEATWDGCQAHPMNPDNPEQYQEWFIWPWHRLMLYQFEQTIREVSQDDDFTLPYWNPVTGNEADLSLPFALRDPASELFNSTRYPWVNGGERLDKPVMGWLSLDCLNEKFYIDSPTGALGFCNRLDQNPHFFTHIALGGDMADFSTVGGDPIFYLHHANLDRIWESWNRLGNSNPADPRFLNRKFTYADRNGKRVDMPIGAGNRTAQLGYEYDNYAKPPKPESSLTVRASPANPASDAPSSVATPAPAWNLPDGSGKTVSLSKYRGRPLVLIFYEGSGCVRCAGLLKSFAKQAREFADGGIDLVAIGTDSPEDLKKSQADSQAEGTVPFPLLSDAKLDVFKAYRCVDFDNQPLHGIFLIDAQGRVRSQRISDQPFNDPALVLKEAKQLTSAVAVR</sequence>
<dbReference type="GO" id="GO:0016209">
    <property type="term" value="F:antioxidant activity"/>
    <property type="evidence" value="ECO:0007669"/>
    <property type="project" value="InterPro"/>
</dbReference>
<dbReference type="EMBL" id="ABOX02000058">
    <property type="protein sequence ID" value="EEF57770.1"/>
    <property type="molecule type" value="Genomic_DNA"/>
</dbReference>
<reference evidence="3 4" key="1">
    <citation type="journal article" date="2011" name="J. Bacteriol.">
        <title>Genome sequence of 'Pedosphaera parvula' Ellin514, an aerobic Verrucomicrobial isolate from pasture soil.</title>
        <authorList>
            <person name="Kant R."/>
            <person name="van Passel M.W."/>
            <person name="Sangwan P."/>
            <person name="Palva A."/>
            <person name="Lucas S."/>
            <person name="Copeland A."/>
            <person name="Lapidus A."/>
            <person name="Glavina Del Rio T."/>
            <person name="Dalin E."/>
            <person name="Tice H."/>
            <person name="Bruce D."/>
            <person name="Goodwin L."/>
            <person name="Pitluck S."/>
            <person name="Chertkov O."/>
            <person name="Larimer F.W."/>
            <person name="Land M.L."/>
            <person name="Hauser L."/>
            <person name="Brettin T.S."/>
            <person name="Detter J.C."/>
            <person name="Han S."/>
            <person name="de Vos W.M."/>
            <person name="Janssen P.H."/>
            <person name="Smidt H."/>
        </authorList>
    </citation>
    <scope>NUCLEOTIDE SEQUENCE [LARGE SCALE GENOMIC DNA]</scope>
    <source>
        <strain evidence="3 4">Ellin514</strain>
    </source>
</reference>
<dbReference type="InterPro" id="IPR015915">
    <property type="entry name" value="Kelch-typ_b-propeller"/>
</dbReference>
<dbReference type="Pfam" id="PF00578">
    <property type="entry name" value="AhpC-TSA"/>
    <property type="match status" value="1"/>
</dbReference>
<evidence type="ECO:0000256" key="1">
    <source>
        <dbReference type="SAM" id="MobiDB-lite"/>
    </source>
</evidence>
<organism evidence="3 4">
    <name type="scientific">Pedosphaera parvula (strain Ellin514)</name>
    <dbReference type="NCBI Taxonomy" id="320771"/>
    <lineage>
        <taxon>Bacteria</taxon>
        <taxon>Pseudomonadati</taxon>
        <taxon>Verrucomicrobiota</taxon>
        <taxon>Pedosphaerae</taxon>
        <taxon>Pedosphaerales</taxon>
        <taxon>Pedosphaeraceae</taxon>
        <taxon>Pedosphaera</taxon>
    </lineage>
</organism>
<dbReference type="InterPro" id="IPR013766">
    <property type="entry name" value="Thioredoxin_domain"/>
</dbReference>
<feature type="region of interest" description="Disordered" evidence="1">
    <location>
        <begin position="366"/>
        <end position="413"/>
    </location>
</feature>
<name>B9XQZ3_PEDPL</name>
<feature type="compositionally biased region" description="Basic and acidic residues" evidence="1">
    <location>
        <begin position="394"/>
        <end position="405"/>
    </location>
</feature>
<feature type="domain" description="Thioredoxin" evidence="2">
    <location>
        <begin position="728"/>
        <end position="878"/>
    </location>
</feature>
<dbReference type="InterPro" id="IPR008922">
    <property type="entry name" value="Di-copper_centre_dom_sf"/>
</dbReference>
<dbReference type="InterPro" id="IPR000866">
    <property type="entry name" value="AhpC/TSA"/>
</dbReference>
<comment type="caution">
    <text evidence="3">The sequence shown here is derived from an EMBL/GenBank/DDBJ whole genome shotgun (WGS) entry which is preliminary data.</text>
</comment>
<dbReference type="InterPro" id="IPR006652">
    <property type="entry name" value="Kelch_1"/>
</dbReference>
<dbReference type="Gene3D" id="2.120.10.80">
    <property type="entry name" value="Kelch-type beta propeller"/>
    <property type="match status" value="2"/>
</dbReference>
<dbReference type="GO" id="GO:0016491">
    <property type="term" value="F:oxidoreductase activity"/>
    <property type="evidence" value="ECO:0007669"/>
    <property type="project" value="InterPro"/>
</dbReference>
<protein>
    <submittedName>
        <fullName evidence="3">Alkyl hydroperoxide reductase/ Thiol specific antioxidant/ Mal allergen</fullName>
    </submittedName>
</protein>
<dbReference type="STRING" id="320771.Cflav_PD0652"/>
<dbReference type="PANTHER" id="PTHR45632:SF24">
    <property type="entry name" value="GALACTOSE OXIDASE"/>
    <property type="match status" value="1"/>
</dbReference>
<dbReference type="Proteomes" id="UP000003688">
    <property type="component" value="Unassembled WGS sequence"/>
</dbReference>
<dbReference type="SMART" id="SM00612">
    <property type="entry name" value="Kelch"/>
    <property type="match status" value="5"/>
</dbReference>
<dbReference type="PRINTS" id="PR00092">
    <property type="entry name" value="TYROSINASE"/>
</dbReference>
<dbReference type="PANTHER" id="PTHR45632">
    <property type="entry name" value="LD33804P"/>
    <property type="match status" value="1"/>
</dbReference>
<feature type="compositionally biased region" description="Low complexity" evidence="1">
    <location>
        <begin position="717"/>
        <end position="729"/>
    </location>
</feature>
<dbReference type="Pfam" id="PF24681">
    <property type="entry name" value="Kelch_KLHDC2_KLHL20_DRC7"/>
    <property type="match status" value="1"/>
</dbReference>
<proteinExistence type="predicted"/>
<keyword evidence="4" id="KW-1185">Reference proteome</keyword>
<dbReference type="Gene3D" id="3.40.30.10">
    <property type="entry name" value="Glutaredoxin"/>
    <property type="match status" value="1"/>
</dbReference>
<dbReference type="Gene3D" id="1.10.1280.10">
    <property type="entry name" value="Di-copper center containing domain from catechol oxidase"/>
    <property type="match status" value="1"/>
</dbReference>